<reference evidence="2 3" key="1">
    <citation type="submission" date="2018-10" db="EMBL/GenBank/DDBJ databases">
        <title>Genomic Encyclopedia of Archaeal and Bacterial Type Strains, Phase II (KMG-II): from individual species to whole genera.</title>
        <authorList>
            <person name="Goeker M."/>
        </authorList>
    </citation>
    <scope>NUCLEOTIDE SEQUENCE [LARGE SCALE GENOMIC DNA]</scope>
    <source>
        <strain evidence="2 3">DSM 25230</strain>
    </source>
</reference>
<evidence type="ECO:0000313" key="3">
    <source>
        <dbReference type="Proteomes" id="UP000269412"/>
    </source>
</evidence>
<keyword evidence="2" id="KW-0808">Transferase</keyword>
<sequence>MKIGILTLPLKSNYGGLLQAFALQKTLENRGHEVYMINRRSKEHSFLWKILSFIIRYIISVFKKSPKPSINWITAKERAIIAKNTNRFINENINLTEVIDTQDKFSFLKRYNLDSCVVGSDQVWRPAYTPVIGNYFFDFLSEFKNVKKLSYAASFGIEDWTFSTEETSKCSELASKFDAISVREDEGVELCKSRLGVDAVKTLDPTLLIDKNEYINLVKKDNVTKAKHGILCYILDESEENLKIINKVSDVLNLKPFIVKSEKNIKNLKKKSIKSYVYPPVTEWLSNFINAEFVVTDSFHGTIFSIIFNKQFISIGNKKRGLSRFNSILHLLGLESRLIFKADDIIDALINENIDFSNVNQKLDIERKKSLAFLENNI</sequence>
<dbReference type="Proteomes" id="UP000269412">
    <property type="component" value="Unassembled WGS sequence"/>
</dbReference>
<keyword evidence="3" id="KW-1185">Reference proteome</keyword>
<dbReference type="Pfam" id="PF04230">
    <property type="entry name" value="PS_pyruv_trans"/>
    <property type="match status" value="1"/>
</dbReference>
<gene>
    <name evidence="2" type="ORF">CLV91_3160</name>
</gene>
<dbReference type="AlphaFoldDB" id="A0A495DSQ7"/>
<dbReference type="EMBL" id="RBIQ01000012">
    <property type="protein sequence ID" value="RKR07175.1"/>
    <property type="molecule type" value="Genomic_DNA"/>
</dbReference>
<comment type="caution">
    <text evidence="2">The sequence shown here is derived from an EMBL/GenBank/DDBJ whole genome shotgun (WGS) entry which is preliminary data.</text>
</comment>
<dbReference type="GO" id="GO:0016740">
    <property type="term" value="F:transferase activity"/>
    <property type="evidence" value="ECO:0007669"/>
    <property type="project" value="UniProtKB-KW"/>
</dbReference>
<proteinExistence type="predicted"/>
<protein>
    <submittedName>
        <fullName evidence="2">Polysaccharide pyruvyl transferase</fullName>
    </submittedName>
</protein>
<name>A0A495DSQ7_9FLAO</name>
<feature type="domain" description="Polysaccharide pyruvyl transferase" evidence="1">
    <location>
        <begin position="13"/>
        <end position="318"/>
    </location>
</feature>
<evidence type="ECO:0000313" key="2">
    <source>
        <dbReference type="EMBL" id="RKR07175.1"/>
    </source>
</evidence>
<evidence type="ECO:0000259" key="1">
    <source>
        <dbReference type="Pfam" id="PF04230"/>
    </source>
</evidence>
<organism evidence="2 3">
    <name type="scientific">Maribacter vaceletii</name>
    <dbReference type="NCBI Taxonomy" id="1206816"/>
    <lineage>
        <taxon>Bacteria</taxon>
        <taxon>Pseudomonadati</taxon>
        <taxon>Bacteroidota</taxon>
        <taxon>Flavobacteriia</taxon>
        <taxon>Flavobacteriales</taxon>
        <taxon>Flavobacteriaceae</taxon>
        <taxon>Maribacter</taxon>
    </lineage>
</organism>
<dbReference type="RefSeq" id="WP_121069150.1">
    <property type="nucleotide sequence ID" value="NZ_RBIQ01000012.1"/>
</dbReference>
<accession>A0A495DSQ7</accession>
<dbReference type="OrthoDB" id="9799278at2"/>
<dbReference type="InterPro" id="IPR007345">
    <property type="entry name" value="Polysacch_pyruvyl_Trfase"/>
</dbReference>